<dbReference type="AlphaFoldDB" id="A0AAV0IQM6"/>
<keyword evidence="2" id="KW-1185">Reference proteome</keyword>
<sequence>MGVATRADSKGVCGCLTLLQTWIYEYFPLFRRASCRSLRMHPVLPCGFFLFARWG</sequence>
<comment type="caution">
    <text evidence="1">The sequence shown here is derived from an EMBL/GenBank/DDBJ whole genome shotgun (WGS) entry which is preliminary data.</text>
</comment>
<dbReference type="Proteomes" id="UP001154282">
    <property type="component" value="Unassembled WGS sequence"/>
</dbReference>
<proteinExistence type="predicted"/>
<name>A0AAV0IQM6_9ROSI</name>
<dbReference type="EMBL" id="CAMGYJ010000004">
    <property type="protein sequence ID" value="CAI0399899.1"/>
    <property type="molecule type" value="Genomic_DNA"/>
</dbReference>
<gene>
    <name evidence="1" type="ORF">LITE_LOCUS10511</name>
</gene>
<evidence type="ECO:0000313" key="2">
    <source>
        <dbReference type="Proteomes" id="UP001154282"/>
    </source>
</evidence>
<evidence type="ECO:0000313" key="1">
    <source>
        <dbReference type="EMBL" id="CAI0399899.1"/>
    </source>
</evidence>
<reference evidence="1" key="1">
    <citation type="submission" date="2022-08" db="EMBL/GenBank/DDBJ databases">
        <authorList>
            <person name="Gutierrez-Valencia J."/>
        </authorList>
    </citation>
    <scope>NUCLEOTIDE SEQUENCE</scope>
</reference>
<organism evidence="1 2">
    <name type="scientific">Linum tenue</name>
    <dbReference type="NCBI Taxonomy" id="586396"/>
    <lineage>
        <taxon>Eukaryota</taxon>
        <taxon>Viridiplantae</taxon>
        <taxon>Streptophyta</taxon>
        <taxon>Embryophyta</taxon>
        <taxon>Tracheophyta</taxon>
        <taxon>Spermatophyta</taxon>
        <taxon>Magnoliopsida</taxon>
        <taxon>eudicotyledons</taxon>
        <taxon>Gunneridae</taxon>
        <taxon>Pentapetalae</taxon>
        <taxon>rosids</taxon>
        <taxon>fabids</taxon>
        <taxon>Malpighiales</taxon>
        <taxon>Linaceae</taxon>
        <taxon>Linum</taxon>
    </lineage>
</organism>
<protein>
    <submittedName>
        <fullName evidence="1">Uncharacterized protein</fullName>
    </submittedName>
</protein>
<accession>A0AAV0IQM6</accession>